<organism evidence="3 4">
    <name type="scientific">Phrynosoma platyrhinos</name>
    <name type="common">Desert horned lizard</name>
    <dbReference type="NCBI Taxonomy" id="52577"/>
    <lineage>
        <taxon>Eukaryota</taxon>
        <taxon>Metazoa</taxon>
        <taxon>Chordata</taxon>
        <taxon>Craniata</taxon>
        <taxon>Vertebrata</taxon>
        <taxon>Euteleostomi</taxon>
        <taxon>Lepidosauria</taxon>
        <taxon>Squamata</taxon>
        <taxon>Bifurcata</taxon>
        <taxon>Unidentata</taxon>
        <taxon>Episquamata</taxon>
        <taxon>Toxicofera</taxon>
        <taxon>Iguania</taxon>
        <taxon>Phrynosomatidae</taxon>
        <taxon>Phrynosomatinae</taxon>
        <taxon>Phrynosoma</taxon>
    </lineage>
</organism>
<name>A0ABQ7T5W7_PHRPL</name>
<reference evidence="3 4" key="1">
    <citation type="journal article" date="2022" name="Gigascience">
        <title>A chromosome-level genome assembly and annotation of the desert horned lizard, Phrynosoma platyrhinos, provides insight into chromosomal rearrangements among reptiles.</title>
        <authorList>
            <person name="Koochekian N."/>
            <person name="Ascanio A."/>
            <person name="Farleigh K."/>
            <person name="Card D.C."/>
            <person name="Schield D.R."/>
            <person name="Castoe T.A."/>
            <person name="Jezkova T."/>
        </authorList>
    </citation>
    <scope>NUCLEOTIDE SEQUENCE [LARGE SCALE GENOMIC DNA]</scope>
    <source>
        <strain evidence="3">NK-2021</strain>
    </source>
</reference>
<proteinExistence type="predicted"/>
<feature type="transmembrane region" description="Helical" evidence="1">
    <location>
        <begin position="83"/>
        <end position="109"/>
    </location>
</feature>
<accession>A0ABQ7T5W7</accession>
<dbReference type="InterPro" id="IPR013147">
    <property type="entry name" value="CD47-like_TM"/>
</dbReference>
<keyword evidence="1" id="KW-0812">Transmembrane</keyword>
<dbReference type="PANTHER" id="PTHR10613:SF0">
    <property type="entry name" value="LEUKOCYTE SURFACE ANTIGEN CD47"/>
    <property type="match status" value="1"/>
</dbReference>
<comment type="caution">
    <text evidence="3">The sequence shown here is derived from an EMBL/GenBank/DDBJ whole genome shotgun (WGS) entry which is preliminary data.</text>
</comment>
<keyword evidence="1" id="KW-0472">Membrane</keyword>
<dbReference type="EMBL" id="JAIPUX010001232">
    <property type="protein sequence ID" value="KAH0624973.1"/>
    <property type="molecule type" value="Genomic_DNA"/>
</dbReference>
<feature type="transmembrane region" description="Helical" evidence="1">
    <location>
        <begin position="55"/>
        <end position="77"/>
    </location>
</feature>
<sequence length="165" mass="18068">MNVTEGLVSVENRQKMICKRDYSLSLESKLDSSIHISTSFSLLSEGYSSSQRTGLALIVVPAFILVPLLYFLFTSVFEKQPLFAIILVALKAIGYIIAMAGFALCVLACPPKQGSVMIAGLAIIDIVAAIGLIYLIVIGGKYISIQIIPEKLFFKIKDENILDEY</sequence>
<gene>
    <name evidence="3" type="ORF">JD844_032936</name>
</gene>
<evidence type="ECO:0000259" key="2">
    <source>
        <dbReference type="Pfam" id="PF04549"/>
    </source>
</evidence>
<dbReference type="Pfam" id="PF04549">
    <property type="entry name" value="CD47"/>
    <property type="match status" value="1"/>
</dbReference>
<keyword evidence="1" id="KW-1133">Transmembrane helix</keyword>
<dbReference type="Proteomes" id="UP000826234">
    <property type="component" value="Unassembled WGS sequence"/>
</dbReference>
<keyword evidence="4" id="KW-1185">Reference proteome</keyword>
<feature type="domain" description="CD47-like transmembrane" evidence="2">
    <location>
        <begin position="36"/>
        <end position="137"/>
    </location>
</feature>
<dbReference type="InterPro" id="IPR006704">
    <property type="entry name" value="CD47"/>
</dbReference>
<evidence type="ECO:0000313" key="3">
    <source>
        <dbReference type="EMBL" id="KAH0624973.1"/>
    </source>
</evidence>
<dbReference type="PANTHER" id="PTHR10613">
    <property type="entry name" value="LEUKOCYTE SURFACE ANTIGEN CD47"/>
    <property type="match status" value="1"/>
</dbReference>
<feature type="transmembrane region" description="Helical" evidence="1">
    <location>
        <begin position="116"/>
        <end position="137"/>
    </location>
</feature>
<evidence type="ECO:0000256" key="1">
    <source>
        <dbReference type="SAM" id="Phobius"/>
    </source>
</evidence>
<evidence type="ECO:0000313" key="4">
    <source>
        <dbReference type="Proteomes" id="UP000826234"/>
    </source>
</evidence>
<protein>
    <recommendedName>
        <fullName evidence="2">CD47-like transmembrane domain-containing protein</fullName>
    </recommendedName>
</protein>